<accession>A0ABU0WH98</accession>
<dbReference type="Pfam" id="PF07475">
    <property type="entry name" value="Hpr_kinase_C"/>
    <property type="match status" value="1"/>
</dbReference>
<comment type="caution">
    <text evidence="2">The sequence shown here is derived from an EMBL/GenBank/DDBJ whole genome shotgun (WGS) entry which is preliminary data.</text>
</comment>
<dbReference type="EMBL" id="JAUJFI010000053">
    <property type="protein sequence ID" value="MDQ2103590.1"/>
    <property type="molecule type" value="Genomic_DNA"/>
</dbReference>
<dbReference type="CDD" id="cd01918">
    <property type="entry name" value="HprK_C"/>
    <property type="match status" value="1"/>
</dbReference>
<evidence type="ECO:0000313" key="3">
    <source>
        <dbReference type="Proteomes" id="UP001227317"/>
    </source>
</evidence>
<dbReference type="RefSeq" id="WP_306706715.1">
    <property type="nucleotide sequence ID" value="NZ_JAUJFI010000053.1"/>
</dbReference>
<evidence type="ECO:0000259" key="1">
    <source>
        <dbReference type="Pfam" id="PF07475"/>
    </source>
</evidence>
<sequence length="163" mass="16512">MVTIHGTCVLVGAWNGGNGDGGNRGETPVGVLLRGPSGSGKSDLALRMIDAGALLVADDRVELRVDQGRLMARAPAALAGLLEVRGVGIMPIPAAAEAEVGLVVDLVPRDAVERLPGEDAADLLDQAVPRLALCPFDASTPAKLKLAAAAARDGSLGKVPDLP</sequence>
<dbReference type="Proteomes" id="UP001227317">
    <property type="component" value="Unassembled WGS sequence"/>
</dbReference>
<dbReference type="SUPFAM" id="SSF53795">
    <property type="entry name" value="PEP carboxykinase-like"/>
    <property type="match status" value="1"/>
</dbReference>
<proteinExistence type="predicted"/>
<keyword evidence="3" id="KW-1185">Reference proteome</keyword>
<evidence type="ECO:0000313" key="2">
    <source>
        <dbReference type="EMBL" id="MDQ2103590.1"/>
    </source>
</evidence>
<dbReference type="InterPro" id="IPR011104">
    <property type="entry name" value="Hpr_kin/Pase_C"/>
</dbReference>
<dbReference type="GO" id="GO:0016301">
    <property type="term" value="F:kinase activity"/>
    <property type="evidence" value="ECO:0007669"/>
    <property type="project" value="UniProtKB-KW"/>
</dbReference>
<protein>
    <submittedName>
        <fullName evidence="2">HPr kinase/phosphatase C-terminal domain-containing protein</fullName>
    </submittedName>
</protein>
<dbReference type="InterPro" id="IPR027417">
    <property type="entry name" value="P-loop_NTPase"/>
</dbReference>
<keyword evidence="2" id="KW-0808">Transferase</keyword>
<organism evidence="2 3">
    <name type="scientific">Azospirillum isscasi</name>
    <dbReference type="NCBI Taxonomy" id="3053926"/>
    <lineage>
        <taxon>Bacteria</taxon>
        <taxon>Pseudomonadati</taxon>
        <taxon>Pseudomonadota</taxon>
        <taxon>Alphaproteobacteria</taxon>
        <taxon>Rhodospirillales</taxon>
        <taxon>Azospirillaceae</taxon>
        <taxon>Azospirillum</taxon>
    </lineage>
</organism>
<name>A0ABU0WH98_9PROT</name>
<gene>
    <name evidence="2" type="ORF">QSG27_12895</name>
</gene>
<feature type="domain" description="HPr kinase/phosphorylase C-terminal" evidence="1">
    <location>
        <begin position="29"/>
        <end position="94"/>
    </location>
</feature>
<keyword evidence="2" id="KW-0418">Kinase</keyword>
<dbReference type="Gene3D" id="3.40.50.300">
    <property type="entry name" value="P-loop containing nucleotide triphosphate hydrolases"/>
    <property type="match status" value="1"/>
</dbReference>
<reference evidence="2 3" key="1">
    <citation type="submission" date="2023-06" db="EMBL/GenBank/DDBJ databases">
        <title>Azospirillum isscasensis sp.nov, a bacterium isolated from rhizosphere soil of rice.</title>
        <authorList>
            <person name="Wang H."/>
        </authorList>
    </citation>
    <scope>NUCLEOTIDE SEQUENCE [LARGE SCALE GENOMIC DNA]</scope>
    <source>
        <strain evidence="2 3">C340-1</strain>
    </source>
</reference>